<gene>
    <name evidence="1" type="ORF">F4820DRAFT_458444</name>
</gene>
<protein>
    <submittedName>
        <fullName evidence="1">Uncharacterized protein</fullName>
    </submittedName>
</protein>
<sequence length="622" mass="67582">MVECPPSRVEPPLPLKKSLGLSGSLSILGGSAGLLVVWGFLAFLWLGHGSAPEAADATRAWRQIALHDWTTRSITLSSGALRLAVSLQTTVCTSMVAALFLENWHARVSQVAWLSVMRSINDGPLSLVQKTLLSPPKSLSGILRRVEFWLLLLMVAVTLALQFSSTILISDLVDFGVVGDANGTEIPDLLQPERVKTDIFDISPILGAPPIYATFGEGLSRTGLLQRACMRPLINNGQYYRTRGYGDTMTFGFVEGRLQYEPSLQAAGIDAQALCDGGDCQEIPFNCTIPGSADSSWQSSFCVAGGVGGQILNSSSGFDGARSWNLSDEPWSRSSPINLVLSSNMGDPEWANFDSNHPLPVGNIYNEWLSYETSPGRFFNISLCFIGANLERHREPTTEWSYTNTVHNTTRISRGPDDSGSAYTMVNHSVFGADAAMEAMFLGELGATYLRLPCILTCAFCSGYGQTPHPEVGLLISDIIAQRGAAYAFETWITIIGSLTYRSASIRAVTVVRAPRSCSAYGCPGFILVSIFLGIHMVYVAIIAILYAKKIRYSRYANIWHSVSHLNSEVLAGVLESANDEGDKSIKDALKQEKGDVLVKLGRLEEGRRIGIVKYEAKPNTI</sequence>
<evidence type="ECO:0000313" key="2">
    <source>
        <dbReference type="Proteomes" id="UP001497700"/>
    </source>
</evidence>
<keyword evidence="2" id="KW-1185">Reference proteome</keyword>
<dbReference type="EMBL" id="MU393477">
    <property type="protein sequence ID" value="KAI4865049.1"/>
    <property type="molecule type" value="Genomic_DNA"/>
</dbReference>
<reference evidence="1 2" key="1">
    <citation type="journal article" date="2022" name="New Phytol.">
        <title>Ecological generalism drives hyperdiversity of secondary metabolite gene clusters in xylarialean endophytes.</title>
        <authorList>
            <person name="Franco M.E.E."/>
            <person name="Wisecaver J.H."/>
            <person name="Arnold A.E."/>
            <person name="Ju Y.M."/>
            <person name="Slot J.C."/>
            <person name="Ahrendt S."/>
            <person name="Moore L.P."/>
            <person name="Eastman K.E."/>
            <person name="Scott K."/>
            <person name="Konkel Z."/>
            <person name="Mondo S.J."/>
            <person name="Kuo A."/>
            <person name="Hayes R.D."/>
            <person name="Haridas S."/>
            <person name="Andreopoulos B."/>
            <person name="Riley R."/>
            <person name="LaButti K."/>
            <person name="Pangilinan J."/>
            <person name="Lipzen A."/>
            <person name="Amirebrahimi M."/>
            <person name="Yan J."/>
            <person name="Adam C."/>
            <person name="Keymanesh K."/>
            <person name="Ng V."/>
            <person name="Louie K."/>
            <person name="Northen T."/>
            <person name="Drula E."/>
            <person name="Henrissat B."/>
            <person name="Hsieh H.M."/>
            <person name="Youens-Clark K."/>
            <person name="Lutzoni F."/>
            <person name="Miadlikowska J."/>
            <person name="Eastwood D.C."/>
            <person name="Hamelin R.C."/>
            <person name="Grigoriev I.V."/>
            <person name="U'Ren J.M."/>
        </authorList>
    </citation>
    <scope>NUCLEOTIDE SEQUENCE [LARGE SCALE GENOMIC DNA]</scope>
    <source>
        <strain evidence="1 2">CBS 119005</strain>
    </source>
</reference>
<name>A0ACB9Z1T6_9PEZI</name>
<dbReference type="Proteomes" id="UP001497700">
    <property type="component" value="Unassembled WGS sequence"/>
</dbReference>
<evidence type="ECO:0000313" key="1">
    <source>
        <dbReference type="EMBL" id="KAI4865049.1"/>
    </source>
</evidence>
<proteinExistence type="predicted"/>
<comment type="caution">
    <text evidence="1">The sequence shown here is derived from an EMBL/GenBank/DDBJ whole genome shotgun (WGS) entry which is preliminary data.</text>
</comment>
<organism evidence="1 2">
    <name type="scientific">Hypoxylon rubiginosum</name>
    <dbReference type="NCBI Taxonomy" id="110542"/>
    <lineage>
        <taxon>Eukaryota</taxon>
        <taxon>Fungi</taxon>
        <taxon>Dikarya</taxon>
        <taxon>Ascomycota</taxon>
        <taxon>Pezizomycotina</taxon>
        <taxon>Sordariomycetes</taxon>
        <taxon>Xylariomycetidae</taxon>
        <taxon>Xylariales</taxon>
        <taxon>Hypoxylaceae</taxon>
        <taxon>Hypoxylon</taxon>
    </lineage>
</organism>
<accession>A0ACB9Z1T6</accession>